<dbReference type="AlphaFoldDB" id="A0A182F0N7"/>
<organism evidence="2 3">
    <name type="scientific">Anopheles albimanus</name>
    <name type="common">New world malaria mosquito</name>
    <dbReference type="NCBI Taxonomy" id="7167"/>
    <lineage>
        <taxon>Eukaryota</taxon>
        <taxon>Metazoa</taxon>
        <taxon>Ecdysozoa</taxon>
        <taxon>Arthropoda</taxon>
        <taxon>Hexapoda</taxon>
        <taxon>Insecta</taxon>
        <taxon>Pterygota</taxon>
        <taxon>Neoptera</taxon>
        <taxon>Endopterygota</taxon>
        <taxon>Diptera</taxon>
        <taxon>Nematocera</taxon>
        <taxon>Culicoidea</taxon>
        <taxon>Culicidae</taxon>
        <taxon>Anophelinae</taxon>
        <taxon>Anopheles</taxon>
    </lineage>
</organism>
<feature type="compositionally biased region" description="Basic and acidic residues" evidence="1">
    <location>
        <begin position="57"/>
        <end position="71"/>
    </location>
</feature>
<evidence type="ECO:0000313" key="2">
    <source>
        <dbReference type="EnsemblMetazoa" id="AALB000010-PA"/>
    </source>
</evidence>
<keyword evidence="3" id="KW-1185">Reference proteome</keyword>
<name>A0A182F0N7_ANOAL</name>
<dbReference type="EnsemblMetazoa" id="AALB000010-RA">
    <property type="protein sequence ID" value="AALB000010-PA"/>
    <property type="gene ID" value="AALB000010"/>
</dbReference>
<dbReference type="VEuPathDB" id="VectorBase:AALB000010"/>
<dbReference type="Gene3D" id="3.30.710.10">
    <property type="entry name" value="Potassium Channel Kv1.1, Chain A"/>
    <property type="match status" value="1"/>
</dbReference>
<feature type="region of interest" description="Disordered" evidence="1">
    <location>
        <begin position="52"/>
        <end position="71"/>
    </location>
</feature>
<accession>A0A182F0N7</accession>
<evidence type="ECO:0000256" key="1">
    <source>
        <dbReference type="SAM" id="MobiDB-lite"/>
    </source>
</evidence>
<sequence length="71" mass="7827">MDQQQYCLKWSNYSSNLAAAFSNLFDSAILTDVTLVCGAPRMLVISIDRSQSPEHLGPLRDDLMGSGFSKD</sequence>
<evidence type="ECO:0000313" key="3">
    <source>
        <dbReference type="Proteomes" id="UP000069272"/>
    </source>
</evidence>
<dbReference type="InterPro" id="IPR011333">
    <property type="entry name" value="SKP1/BTB/POZ_sf"/>
</dbReference>
<dbReference type="Proteomes" id="UP000069272">
    <property type="component" value="Chromosome 2L"/>
</dbReference>
<reference evidence="2 3" key="1">
    <citation type="journal article" date="2017" name="G3 (Bethesda)">
        <title>The Physical Genome Mapping of Anopheles albimanus Corrected Scaffold Misassemblies and Identified Interarm Rearrangements in Genus Anopheles.</title>
        <authorList>
            <person name="Artemov G.N."/>
            <person name="Peery A.N."/>
            <person name="Jiang X."/>
            <person name="Tu Z."/>
            <person name="Stegniy V.N."/>
            <person name="Sharakhova M.V."/>
            <person name="Sharakhov I.V."/>
        </authorList>
    </citation>
    <scope>NUCLEOTIDE SEQUENCE [LARGE SCALE GENOMIC DNA]</scope>
    <source>
        <strain evidence="2 3">ALBI9_A</strain>
    </source>
</reference>
<protein>
    <submittedName>
        <fullName evidence="2">Uncharacterized protein</fullName>
    </submittedName>
</protein>
<proteinExistence type="predicted"/>
<dbReference type="VEuPathDB" id="VectorBase:AALB20_036849"/>
<reference evidence="2" key="2">
    <citation type="submission" date="2022-08" db="UniProtKB">
        <authorList>
            <consortium name="EnsemblMetazoa"/>
        </authorList>
    </citation>
    <scope>IDENTIFICATION</scope>
    <source>
        <strain evidence="2">STECLA/ALBI9_A</strain>
    </source>
</reference>
<dbReference type="STRING" id="7167.A0A182F0N7"/>